<comment type="catalytic activity">
    <reaction evidence="6">
        <text>2 reduced [2Fe-2S]-[ferredoxin] + NADP(+) + H(+) = 2 oxidized [2Fe-2S]-[ferredoxin] + NADPH</text>
        <dbReference type="Rhea" id="RHEA:20125"/>
        <dbReference type="Rhea" id="RHEA-COMP:10000"/>
        <dbReference type="Rhea" id="RHEA-COMP:10001"/>
        <dbReference type="ChEBI" id="CHEBI:15378"/>
        <dbReference type="ChEBI" id="CHEBI:33737"/>
        <dbReference type="ChEBI" id="CHEBI:33738"/>
        <dbReference type="ChEBI" id="CHEBI:57783"/>
        <dbReference type="ChEBI" id="CHEBI:58349"/>
        <dbReference type="EC" id="1.18.1.2"/>
    </reaction>
</comment>
<evidence type="ECO:0000313" key="8">
    <source>
        <dbReference type="EMBL" id="KGR89453.1"/>
    </source>
</evidence>
<keyword evidence="3 6" id="KW-0274">FAD</keyword>
<dbReference type="Gene3D" id="3.50.50.60">
    <property type="entry name" value="FAD/NAD(P)-binding domain"/>
    <property type="match status" value="2"/>
</dbReference>
<keyword evidence="2 6" id="KW-0285">Flavoprotein</keyword>
<dbReference type="AlphaFoldDB" id="A0A0A3J2N4"/>
<dbReference type="PRINTS" id="PR00469">
    <property type="entry name" value="PNDRDTASEII"/>
</dbReference>
<feature type="binding site" evidence="6">
    <location>
        <position position="49"/>
    </location>
    <ligand>
        <name>FAD</name>
        <dbReference type="ChEBI" id="CHEBI:57692"/>
    </ligand>
</feature>
<evidence type="ECO:0000256" key="1">
    <source>
        <dbReference type="ARBA" id="ARBA00011738"/>
    </source>
</evidence>
<name>A0A0A3J2N4_9BACL</name>
<dbReference type="GO" id="GO:0050661">
    <property type="term" value="F:NADP binding"/>
    <property type="evidence" value="ECO:0007669"/>
    <property type="project" value="UniProtKB-UniRule"/>
</dbReference>
<dbReference type="Proteomes" id="UP000030595">
    <property type="component" value="Unassembled WGS sequence"/>
</dbReference>
<comment type="similarity">
    <text evidence="6">Belongs to the ferredoxin--NADP reductase type 2 family.</text>
</comment>
<evidence type="ECO:0000256" key="2">
    <source>
        <dbReference type="ARBA" id="ARBA00022630"/>
    </source>
</evidence>
<evidence type="ECO:0000256" key="4">
    <source>
        <dbReference type="ARBA" id="ARBA00022857"/>
    </source>
</evidence>
<evidence type="ECO:0000313" key="9">
    <source>
        <dbReference type="Proteomes" id="UP000030595"/>
    </source>
</evidence>
<accession>A0A0A3J2N4</accession>
<feature type="domain" description="FAD/NAD(P)-binding" evidence="7">
    <location>
        <begin position="7"/>
        <end position="297"/>
    </location>
</feature>
<dbReference type="PANTHER" id="PTHR48105">
    <property type="entry name" value="THIOREDOXIN REDUCTASE 1-RELATED-RELATED"/>
    <property type="match status" value="1"/>
</dbReference>
<evidence type="ECO:0000256" key="5">
    <source>
        <dbReference type="ARBA" id="ARBA00023002"/>
    </source>
</evidence>
<proteinExistence type="inferred from homology"/>
<dbReference type="InterPro" id="IPR050097">
    <property type="entry name" value="Ferredoxin-NADP_redctase_2"/>
</dbReference>
<dbReference type="EC" id="1.18.1.2" evidence="6"/>
<keyword evidence="5 6" id="KW-0560">Oxidoreductase</keyword>
<protein>
    <recommendedName>
        <fullName evidence="6">Ferredoxin--NADP reductase</fullName>
        <shortName evidence="6">FNR</shortName>
        <shortName evidence="6">Fd-NADP(+) reductase</shortName>
        <ecNumber evidence="6">1.18.1.2</ecNumber>
    </recommendedName>
</protein>
<comment type="cofactor">
    <cofactor evidence="6">
        <name>FAD</name>
        <dbReference type="ChEBI" id="CHEBI:57692"/>
    </cofactor>
    <text evidence="6">Binds 1 FAD per subunit.</text>
</comment>
<comment type="caution">
    <text evidence="8">The sequence shown here is derived from an EMBL/GenBank/DDBJ whole genome shotgun (WGS) entry which is preliminary data.</text>
</comment>
<feature type="binding site" evidence="6">
    <location>
        <position position="89"/>
    </location>
    <ligand>
        <name>FAD</name>
        <dbReference type="ChEBI" id="CHEBI:57692"/>
    </ligand>
</feature>
<dbReference type="RefSeq" id="WP_036179151.1">
    <property type="nucleotide sequence ID" value="NZ_AVCZ01000045.1"/>
</dbReference>
<evidence type="ECO:0000259" key="7">
    <source>
        <dbReference type="Pfam" id="PF07992"/>
    </source>
</evidence>
<keyword evidence="4 6" id="KW-0521">NADP</keyword>
<feature type="binding site" evidence="6">
    <location>
        <position position="17"/>
    </location>
    <ligand>
        <name>FAD</name>
        <dbReference type="ChEBI" id="CHEBI:57692"/>
    </ligand>
</feature>
<evidence type="ECO:0000256" key="3">
    <source>
        <dbReference type="ARBA" id="ARBA00022827"/>
    </source>
</evidence>
<feature type="binding site" evidence="6">
    <location>
        <position position="44"/>
    </location>
    <ligand>
        <name>FAD</name>
        <dbReference type="ChEBI" id="CHEBI:57692"/>
    </ligand>
</feature>
<sequence>MENQKVFDITIIGAGPTGLFATFYAGMRNMSVKIIDSLEQLGGQVTELYPDKYIYDVGGFPKILGSDFIDNLVNQAKYANPEICLSETVLELEKTDEVFMLTTNKGTHYSKTILITGGIGAFEPRKLNLENAPFYEGKNLHYSVKNLQDFKDSKVLVCGGGDSALDWSLMLEDIAQTVTLCHRRAEFRAHEDSVDKLNNSNVDVKIPYAVKELIGNNERIEKVVIVSKDSSEEVLEVDHVIVNYGNVTSLGPIKNWGLEMEKNSIIVNRKMETNIEGVYAAGDIVTYEGKVKLIAVGLGEAPIAVNYAKNYTDPKSRVQPMHSTSIFK</sequence>
<dbReference type="OrthoDB" id="9806179at2"/>
<evidence type="ECO:0000256" key="6">
    <source>
        <dbReference type="HAMAP-Rule" id="MF_01685"/>
    </source>
</evidence>
<dbReference type="EMBL" id="JPVQ01000045">
    <property type="protein sequence ID" value="KGR89453.1"/>
    <property type="molecule type" value="Genomic_DNA"/>
</dbReference>
<dbReference type="SUPFAM" id="SSF51905">
    <property type="entry name" value="FAD/NAD(P)-binding domain"/>
    <property type="match status" value="1"/>
</dbReference>
<dbReference type="eggNOG" id="COG0492">
    <property type="taxonomic scope" value="Bacteria"/>
</dbReference>
<dbReference type="GO" id="GO:0004324">
    <property type="term" value="F:ferredoxin-NADP+ reductase activity"/>
    <property type="evidence" value="ECO:0007669"/>
    <property type="project" value="UniProtKB-UniRule"/>
</dbReference>
<dbReference type="InterPro" id="IPR022890">
    <property type="entry name" value="Fd--NADP_Rdtase_type_2"/>
</dbReference>
<dbReference type="PRINTS" id="PR00368">
    <property type="entry name" value="FADPNR"/>
</dbReference>
<dbReference type="Pfam" id="PF07992">
    <property type="entry name" value="Pyr_redox_2"/>
    <property type="match status" value="1"/>
</dbReference>
<feature type="binding site" evidence="6">
    <location>
        <position position="122"/>
    </location>
    <ligand>
        <name>FAD</name>
        <dbReference type="ChEBI" id="CHEBI:57692"/>
    </ligand>
</feature>
<dbReference type="InterPro" id="IPR036188">
    <property type="entry name" value="FAD/NAD-bd_sf"/>
</dbReference>
<organism evidence="8 9">
    <name type="scientific">Ureibacillus massiliensis 4400831 = CIP 108448 = CCUG 49529</name>
    <dbReference type="NCBI Taxonomy" id="1211035"/>
    <lineage>
        <taxon>Bacteria</taxon>
        <taxon>Bacillati</taxon>
        <taxon>Bacillota</taxon>
        <taxon>Bacilli</taxon>
        <taxon>Bacillales</taxon>
        <taxon>Caryophanaceae</taxon>
        <taxon>Ureibacillus</taxon>
    </lineage>
</organism>
<dbReference type="InterPro" id="IPR023753">
    <property type="entry name" value="FAD/NAD-binding_dom"/>
</dbReference>
<dbReference type="GO" id="GO:0050660">
    <property type="term" value="F:flavin adenine dinucleotide binding"/>
    <property type="evidence" value="ECO:0007669"/>
    <property type="project" value="UniProtKB-UniRule"/>
</dbReference>
<gene>
    <name evidence="8" type="ORF">CD30_16785</name>
</gene>
<keyword evidence="9" id="KW-1185">Reference proteome</keyword>
<reference evidence="8 9" key="1">
    <citation type="submission" date="2014-02" db="EMBL/GenBank/DDBJ databases">
        <title>Draft genome sequence of Lysinibacillus massiliensis CCUG 49529.</title>
        <authorList>
            <person name="Zhang F."/>
            <person name="Wang G."/>
            <person name="Zhang L."/>
        </authorList>
    </citation>
    <scope>NUCLEOTIDE SEQUENCE [LARGE SCALE GENOMIC DNA]</scope>
    <source>
        <strain evidence="8 9">CCUG 49529</strain>
    </source>
</reference>
<comment type="subunit">
    <text evidence="1 6">Homodimer.</text>
</comment>
<feature type="binding site" evidence="6">
    <location>
        <position position="283"/>
    </location>
    <ligand>
        <name>FAD</name>
        <dbReference type="ChEBI" id="CHEBI:57692"/>
    </ligand>
</feature>
<feature type="binding site" evidence="6">
    <location>
        <position position="36"/>
    </location>
    <ligand>
        <name>FAD</name>
        <dbReference type="ChEBI" id="CHEBI:57692"/>
    </ligand>
</feature>
<dbReference type="HAMAP" id="MF_01685">
    <property type="entry name" value="FENR2"/>
    <property type="match status" value="1"/>
</dbReference>
<feature type="binding site" evidence="6">
    <location>
        <position position="324"/>
    </location>
    <ligand>
        <name>FAD</name>
        <dbReference type="ChEBI" id="CHEBI:57692"/>
    </ligand>
</feature>